<dbReference type="InterPro" id="IPR006464">
    <property type="entry name" value="AcTrfase_RimI/Ard1"/>
</dbReference>
<dbReference type="Pfam" id="PF00583">
    <property type="entry name" value="Acetyltransf_1"/>
    <property type="match status" value="1"/>
</dbReference>
<dbReference type="PANTHER" id="PTHR43420:SF44">
    <property type="entry name" value="ACETYLTRANSFERASE YPEA"/>
    <property type="match status" value="1"/>
</dbReference>
<dbReference type="OrthoDB" id="64477at2759"/>
<dbReference type="NCBIfam" id="TIGR01575">
    <property type="entry name" value="rimI"/>
    <property type="match status" value="1"/>
</dbReference>
<dbReference type="PANTHER" id="PTHR43420">
    <property type="entry name" value="ACETYLTRANSFERASE"/>
    <property type="match status" value="1"/>
</dbReference>
<dbReference type="InterPro" id="IPR016181">
    <property type="entry name" value="Acyl_CoA_acyltransferase"/>
</dbReference>
<dbReference type="OMA" id="AVHPQYH"/>
<dbReference type="GO" id="GO:0008080">
    <property type="term" value="F:N-acetyltransferase activity"/>
    <property type="evidence" value="ECO:0007669"/>
    <property type="project" value="InterPro"/>
</dbReference>
<protein>
    <submittedName>
        <fullName evidence="6">Putative ribosomal-protein-alanine acetyltransferase</fullName>
    </submittedName>
</protein>
<evidence type="ECO:0000256" key="1">
    <source>
        <dbReference type="ARBA" id="ARBA00005395"/>
    </source>
</evidence>
<evidence type="ECO:0000259" key="5">
    <source>
        <dbReference type="PROSITE" id="PS51186"/>
    </source>
</evidence>
<reference evidence="7" key="1">
    <citation type="journal article" date="2019" name="Nat. Commun.">
        <title>Expansion of phycobilisome linker gene families in mesophilic red algae.</title>
        <authorList>
            <person name="Lee J."/>
            <person name="Kim D."/>
            <person name="Bhattacharya D."/>
            <person name="Yoon H.S."/>
        </authorList>
    </citation>
    <scope>NUCLEOTIDE SEQUENCE [LARGE SCALE GENOMIC DNA]</scope>
    <source>
        <strain evidence="7">CCMP 1328</strain>
    </source>
</reference>
<comment type="caution">
    <text evidence="6">The sequence shown here is derived from an EMBL/GenBank/DDBJ whole genome shotgun (WGS) entry which is preliminary data.</text>
</comment>
<dbReference type="Proteomes" id="UP000324585">
    <property type="component" value="Unassembled WGS sequence"/>
</dbReference>
<accession>A0A5J4Z1Z2</accession>
<keyword evidence="7" id="KW-1185">Reference proteome</keyword>
<name>A0A5J4Z1Z2_PORPP</name>
<organism evidence="6 7">
    <name type="scientific">Porphyridium purpureum</name>
    <name type="common">Red alga</name>
    <name type="synonym">Porphyridium cruentum</name>
    <dbReference type="NCBI Taxonomy" id="35688"/>
    <lineage>
        <taxon>Eukaryota</taxon>
        <taxon>Rhodophyta</taxon>
        <taxon>Bangiophyceae</taxon>
        <taxon>Porphyridiales</taxon>
        <taxon>Porphyridiaceae</taxon>
        <taxon>Porphyridium</taxon>
    </lineage>
</organism>
<dbReference type="InterPro" id="IPR000182">
    <property type="entry name" value="GNAT_dom"/>
</dbReference>
<gene>
    <name evidence="6" type="ORF">FVE85_5514</name>
</gene>
<feature type="domain" description="N-acetyltransferase" evidence="5">
    <location>
        <begin position="4"/>
        <end position="159"/>
    </location>
</feature>
<dbReference type="AlphaFoldDB" id="A0A5J4Z1Z2"/>
<dbReference type="PROSITE" id="PS51186">
    <property type="entry name" value="GNAT"/>
    <property type="match status" value="1"/>
</dbReference>
<keyword evidence="2" id="KW-0963">Cytoplasm</keyword>
<keyword evidence="4" id="KW-0012">Acyltransferase</keyword>
<evidence type="ECO:0000256" key="2">
    <source>
        <dbReference type="ARBA" id="ARBA00022490"/>
    </source>
</evidence>
<dbReference type="CDD" id="cd04301">
    <property type="entry name" value="NAT_SF"/>
    <property type="match status" value="1"/>
</dbReference>
<proteinExistence type="inferred from homology"/>
<evidence type="ECO:0000256" key="3">
    <source>
        <dbReference type="ARBA" id="ARBA00022679"/>
    </source>
</evidence>
<dbReference type="Gene3D" id="3.40.630.30">
    <property type="match status" value="1"/>
</dbReference>
<dbReference type="EMBL" id="VRMN01000001">
    <property type="protein sequence ID" value="KAA8497929.1"/>
    <property type="molecule type" value="Genomic_DNA"/>
</dbReference>
<evidence type="ECO:0000256" key="4">
    <source>
        <dbReference type="ARBA" id="ARBA00023315"/>
    </source>
</evidence>
<dbReference type="SUPFAM" id="SSF55729">
    <property type="entry name" value="Acyl-CoA N-acyltransferases (Nat)"/>
    <property type="match status" value="1"/>
</dbReference>
<comment type="similarity">
    <text evidence="1">Belongs to the acetyltransferase family. RimI subfamily.</text>
</comment>
<sequence>MCERSIRRLKVSDLDACWKLDAATWNGSFWCRADYESELIRKESLVLGAFLDSHPGKPSVASHLAGLICVWTVLDEGHVLNLVVDTSWRSRGVGTALLVWAKEIAEHELGLAFLTLEVRAQNQGAVRLYERNGFHVVGRRKKYYHAPDDDAILMTWNIHNS</sequence>
<evidence type="ECO:0000313" key="6">
    <source>
        <dbReference type="EMBL" id="KAA8497929.1"/>
    </source>
</evidence>
<dbReference type="InterPro" id="IPR050680">
    <property type="entry name" value="YpeA/RimI_acetyltransf"/>
</dbReference>
<keyword evidence="3 6" id="KW-0808">Transferase</keyword>
<evidence type="ECO:0000313" key="7">
    <source>
        <dbReference type="Proteomes" id="UP000324585"/>
    </source>
</evidence>